<organism evidence="1 2">
    <name type="scientific">Camellia lanceoleosa</name>
    <dbReference type="NCBI Taxonomy" id="1840588"/>
    <lineage>
        <taxon>Eukaryota</taxon>
        <taxon>Viridiplantae</taxon>
        <taxon>Streptophyta</taxon>
        <taxon>Embryophyta</taxon>
        <taxon>Tracheophyta</taxon>
        <taxon>Spermatophyta</taxon>
        <taxon>Magnoliopsida</taxon>
        <taxon>eudicotyledons</taxon>
        <taxon>Gunneridae</taxon>
        <taxon>Pentapetalae</taxon>
        <taxon>asterids</taxon>
        <taxon>Ericales</taxon>
        <taxon>Theaceae</taxon>
        <taxon>Camellia</taxon>
    </lineage>
</organism>
<gene>
    <name evidence="1" type="ORF">LOK49_LG14G00132</name>
</gene>
<name>A0ACC0FED5_9ERIC</name>
<evidence type="ECO:0000313" key="2">
    <source>
        <dbReference type="Proteomes" id="UP001060215"/>
    </source>
</evidence>
<reference evidence="1 2" key="1">
    <citation type="journal article" date="2022" name="Plant J.">
        <title>Chromosome-level genome of Camellia lanceoleosa provides a valuable resource for understanding genome evolution and self-incompatibility.</title>
        <authorList>
            <person name="Gong W."/>
            <person name="Xiao S."/>
            <person name="Wang L."/>
            <person name="Liao Z."/>
            <person name="Chang Y."/>
            <person name="Mo W."/>
            <person name="Hu G."/>
            <person name="Li W."/>
            <person name="Zhao G."/>
            <person name="Zhu H."/>
            <person name="Hu X."/>
            <person name="Ji K."/>
            <person name="Xiang X."/>
            <person name="Song Q."/>
            <person name="Yuan D."/>
            <person name="Jin S."/>
            <person name="Zhang L."/>
        </authorList>
    </citation>
    <scope>NUCLEOTIDE SEQUENCE [LARGE SCALE GENOMIC DNA]</scope>
    <source>
        <strain evidence="1">SQ_2022a</strain>
    </source>
</reference>
<comment type="caution">
    <text evidence="1">The sequence shown here is derived from an EMBL/GenBank/DDBJ whole genome shotgun (WGS) entry which is preliminary data.</text>
</comment>
<accession>A0ACC0FED5</accession>
<dbReference type="Proteomes" id="UP001060215">
    <property type="component" value="Chromosome 15"/>
</dbReference>
<keyword evidence="2" id="KW-1185">Reference proteome</keyword>
<proteinExistence type="predicted"/>
<evidence type="ECO:0000313" key="1">
    <source>
        <dbReference type="EMBL" id="KAI7985806.1"/>
    </source>
</evidence>
<protein>
    <submittedName>
        <fullName evidence="1">Two-component response regulator ORR21</fullName>
    </submittedName>
</protein>
<dbReference type="EMBL" id="CM045772">
    <property type="protein sequence ID" value="KAI7985806.1"/>
    <property type="molecule type" value="Genomic_DNA"/>
</dbReference>
<sequence length="512" mass="57402">MWEQGSSSTSSWTIEGPRGFSHTFAHEIHVLLVDHDKDSLASIARMLQLYSYKVTAVQSGLVALSILLNGKEQFDLVLTDMNLPDIDGFMLLQEAINKGLPTILMSANEDVMVAKIALENGACFFFEKPIGGNMLKSLWQYVIKERLFKVQNFEKNAILHDTTNQKGKLIESNENNPGGKIEIDSNSKKTKVGSKRKARTGKGNVDEVGELDKGKRKSTKKKYILVFYVFLICLLELECYPKEILDVMNVTGLTRMQVASHLQKCRNDNWRAPESRKANASSANSGNNGSQYKFGSRKFGTMPRLVKSSRNPQRSHSQETRRSNAGLENYLSLCSSSLGNGEGEHTVQLIHSQPDMVPNYFGMQNMGQLGTCGNNVMCKGDYVNSASSDTGDETLATLLEMTSNQNLEPILSYFNNVTMEADYHSSSFTQNPIPDDFFDCLLDIRGPSIMNYSSIHESCTFDVEPIFFNQVSLFCYLFCFSFSFCIMGVKPRKRRGVEVNNAKFCVRNMNLL</sequence>